<dbReference type="EC" id="6.2.-.-" evidence="8"/>
<dbReference type="SUPFAM" id="SSF55821">
    <property type="entry name" value="YrdC/RibB"/>
    <property type="match status" value="1"/>
</dbReference>
<dbReference type="GO" id="GO:0016743">
    <property type="term" value="F:carboxyl- or carbamoyltransferase activity"/>
    <property type="evidence" value="ECO:0007669"/>
    <property type="project" value="UniProtKB-UniRule"/>
</dbReference>
<dbReference type="GO" id="GO:0003725">
    <property type="term" value="F:double-stranded RNA binding"/>
    <property type="evidence" value="ECO:0007669"/>
    <property type="project" value="InterPro"/>
</dbReference>
<comment type="catalytic activity">
    <reaction evidence="7 8">
        <text>C-terminal L-cysteinyl-[HypE protein] + carbamoyl phosphate + ATP + H2O = C-terminal S-carboxamide-L-cysteinyl-[HypE protein] + AMP + phosphate + diphosphate + H(+)</text>
        <dbReference type="Rhea" id="RHEA:55636"/>
        <dbReference type="Rhea" id="RHEA-COMP:14247"/>
        <dbReference type="Rhea" id="RHEA-COMP:14392"/>
        <dbReference type="ChEBI" id="CHEBI:15377"/>
        <dbReference type="ChEBI" id="CHEBI:15378"/>
        <dbReference type="ChEBI" id="CHEBI:30616"/>
        <dbReference type="ChEBI" id="CHEBI:33019"/>
        <dbReference type="ChEBI" id="CHEBI:43474"/>
        <dbReference type="ChEBI" id="CHEBI:58228"/>
        <dbReference type="ChEBI" id="CHEBI:76913"/>
        <dbReference type="ChEBI" id="CHEBI:139126"/>
        <dbReference type="ChEBI" id="CHEBI:456215"/>
    </reaction>
</comment>
<evidence type="ECO:0000256" key="2">
    <source>
        <dbReference type="ARBA" id="ARBA00008097"/>
    </source>
</evidence>
<dbReference type="Gene3D" id="3.30.420.40">
    <property type="match status" value="1"/>
</dbReference>
<dbReference type="GO" id="GO:0016874">
    <property type="term" value="F:ligase activity"/>
    <property type="evidence" value="ECO:0007669"/>
    <property type="project" value="UniProtKB-UniRule"/>
</dbReference>
<dbReference type="InterPro" id="IPR036046">
    <property type="entry name" value="Acylphosphatase-like_dom_sf"/>
</dbReference>
<evidence type="ECO:0000256" key="4">
    <source>
        <dbReference type="ARBA" id="ARBA00022723"/>
    </source>
</evidence>
<keyword evidence="13" id="KW-1185">Reference proteome</keyword>
<keyword evidence="3" id="KW-0436">Ligase</keyword>
<keyword evidence="4" id="KW-0479">Metal-binding</keyword>
<dbReference type="InterPro" id="IPR051060">
    <property type="entry name" value="Carbamoyltrans_HypF-like"/>
</dbReference>
<evidence type="ECO:0000259" key="10">
    <source>
        <dbReference type="PROSITE" id="PS51160"/>
    </source>
</evidence>
<feature type="active site" evidence="9">
    <location>
        <position position="49"/>
    </location>
</feature>
<dbReference type="PROSITE" id="PS00150">
    <property type="entry name" value="ACYLPHOSPHATASE_1"/>
    <property type="match status" value="1"/>
</dbReference>
<dbReference type="PROSITE" id="PS51160">
    <property type="entry name" value="ACYLPHOSPHATASE_3"/>
    <property type="match status" value="1"/>
</dbReference>
<dbReference type="InterPro" id="IPR017968">
    <property type="entry name" value="Acylphosphatase_CS"/>
</dbReference>
<dbReference type="InterPro" id="IPR055128">
    <property type="entry name" value="HypF_C_2"/>
</dbReference>
<dbReference type="InterPro" id="IPR041440">
    <property type="entry name" value="HypF_C"/>
</dbReference>
<dbReference type="AlphaFoldDB" id="A0A1W6SSX3"/>
<dbReference type="GO" id="GO:0003998">
    <property type="term" value="F:acylphosphatase activity"/>
    <property type="evidence" value="ECO:0007669"/>
    <property type="project" value="UniProtKB-EC"/>
</dbReference>
<keyword evidence="5" id="KW-0863">Zinc-finger</keyword>
<dbReference type="Pfam" id="PF22521">
    <property type="entry name" value="HypF_C_2"/>
    <property type="match status" value="1"/>
</dbReference>
<dbReference type="Gene3D" id="3.30.420.360">
    <property type="match status" value="1"/>
</dbReference>
<dbReference type="PANTHER" id="PTHR42959">
    <property type="entry name" value="CARBAMOYLTRANSFERASE"/>
    <property type="match status" value="1"/>
</dbReference>
<dbReference type="Gene3D" id="3.90.870.50">
    <property type="match status" value="1"/>
</dbReference>
<accession>A0A1W6SSX3</accession>
<dbReference type="Pfam" id="PF00708">
    <property type="entry name" value="Acylphosphatase"/>
    <property type="match status" value="1"/>
</dbReference>
<dbReference type="Pfam" id="PF07503">
    <property type="entry name" value="zf-HYPF"/>
    <property type="match status" value="2"/>
</dbReference>
<evidence type="ECO:0000313" key="13">
    <source>
        <dbReference type="Proteomes" id="UP000012179"/>
    </source>
</evidence>
<keyword evidence="9" id="KW-0378">Hydrolase</keyword>
<dbReference type="Gene3D" id="3.30.110.120">
    <property type="match status" value="1"/>
</dbReference>
<dbReference type="InterPro" id="IPR017945">
    <property type="entry name" value="DHBP_synth_RibB-like_a/b_dom"/>
</dbReference>
<keyword evidence="6" id="KW-0862">Zinc</keyword>
<evidence type="ECO:0000313" key="12">
    <source>
        <dbReference type="EMBL" id="ARO88875.1"/>
    </source>
</evidence>
<name>A0A1W6SSX3_9PROT</name>
<comment type="function">
    <text evidence="8">Involved in the maturation of [NiFe] hydrogenases. Along with HypE, it catalyzes the synthesis of the CN ligands of the active site iron of [NiFe]-hydrogenases. HypF functions as a carbamoyl transferase using carbamoylphosphate as a substrate and transferring the carboxamido moiety in an ATP-dependent reaction to the thiolate of the C-terminal cysteine of HypE yielding a protein-S-carboxamide.</text>
</comment>
<comment type="pathway">
    <text evidence="1 8">Protein modification; [NiFe] hydrogenase maturation.</text>
</comment>
<dbReference type="Pfam" id="PF01300">
    <property type="entry name" value="Sua5_yciO_yrdC"/>
    <property type="match status" value="1"/>
</dbReference>
<dbReference type="PIRSF" id="PIRSF006256">
    <property type="entry name" value="CMPcnvr_hdrg_mat"/>
    <property type="match status" value="1"/>
</dbReference>
<dbReference type="eggNOG" id="COG0068">
    <property type="taxonomic scope" value="Bacteria"/>
</dbReference>
<protein>
    <recommendedName>
        <fullName evidence="8">Carbamoyltransferase HypF</fullName>
        <ecNumber evidence="8">6.2.-.-</ecNumber>
    </recommendedName>
</protein>
<dbReference type="InterPro" id="IPR006070">
    <property type="entry name" value="Sua5-like_dom"/>
</dbReference>
<evidence type="ECO:0000256" key="3">
    <source>
        <dbReference type="ARBA" id="ARBA00022598"/>
    </source>
</evidence>
<dbReference type="PROSITE" id="PS51163">
    <property type="entry name" value="YRDC"/>
    <property type="match status" value="1"/>
</dbReference>
<evidence type="ECO:0000256" key="7">
    <source>
        <dbReference type="ARBA" id="ARBA00048220"/>
    </source>
</evidence>
<dbReference type="InterPro" id="IPR011125">
    <property type="entry name" value="Znf_HypF"/>
</dbReference>
<proteinExistence type="inferred from homology"/>
<feature type="domain" description="Acylphosphatase-like" evidence="10">
    <location>
        <begin position="16"/>
        <end position="102"/>
    </location>
</feature>
<evidence type="ECO:0000256" key="1">
    <source>
        <dbReference type="ARBA" id="ARBA00004711"/>
    </source>
</evidence>
<dbReference type="UniPathway" id="UPA00335"/>
<dbReference type="PANTHER" id="PTHR42959:SF1">
    <property type="entry name" value="CARBAMOYLTRANSFERASE HYPF"/>
    <property type="match status" value="1"/>
</dbReference>
<evidence type="ECO:0000259" key="11">
    <source>
        <dbReference type="PROSITE" id="PS51163"/>
    </source>
</evidence>
<comment type="catalytic activity">
    <reaction evidence="9">
        <text>an acyl phosphate + H2O = a carboxylate + phosphate + H(+)</text>
        <dbReference type="Rhea" id="RHEA:14965"/>
        <dbReference type="ChEBI" id="CHEBI:15377"/>
        <dbReference type="ChEBI" id="CHEBI:15378"/>
        <dbReference type="ChEBI" id="CHEBI:29067"/>
        <dbReference type="ChEBI" id="CHEBI:43474"/>
        <dbReference type="ChEBI" id="CHEBI:59918"/>
        <dbReference type="EC" id="3.6.1.7"/>
    </reaction>
</comment>
<dbReference type="GO" id="GO:0008270">
    <property type="term" value="F:zinc ion binding"/>
    <property type="evidence" value="ECO:0007669"/>
    <property type="project" value="UniProtKB-KW"/>
</dbReference>
<dbReference type="NCBIfam" id="TIGR00143">
    <property type="entry name" value="hypF"/>
    <property type="match status" value="1"/>
</dbReference>
<dbReference type="Pfam" id="PF17788">
    <property type="entry name" value="HypF_C"/>
    <property type="match status" value="1"/>
</dbReference>
<organism evidence="12 13">
    <name type="scientific">Nitrosospira lacus</name>
    <dbReference type="NCBI Taxonomy" id="1288494"/>
    <lineage>
        <taxon>Bacteria</taxon>
        <taxon>Pseudomonadati</taxon>
        <taxon>Pseudomonadota</taxon>
        <taxon>Betaproteobacteria</taxon>
        <taxon>Nitrosomonadales</taxon>
        <taxon>Nitrosomonadaceae</taxon>
        <taxon>Nitrosospira</taxon>
    </lineage>
</organism>
<feature type="active site" evidence="9">
    <location>
        <position position="31"/>
    </location>
</feature>
<dbReference type="OrthoDB" id="9808093at2"/>
<dbReference type="InterPro" id="IPR004421">
    <property type="entry name" value="Carbamoyltransferase_HypF"/>
</dbReference>
<gene>
    <name evidence="12" type="ORF">EBAPG3_014470</name>
</gene>
<dbReference type="SUPFAM" id="SSF54975">
    <property type="entry name" value="Acylphosphatase/BLUF domain-like"/>
    <property type="match status" value="1"/>
</dbReference>
<evidence type="ECO:0000256" key="6">
    <source>
        <dbReference type="ARBA" id="ARBA00022833"/>
    </source>
</evidence>
<dbReference type="GO" id="GO:0051604">
    <property type="term" value="P:protein maturation"/>
    <property type="evidence" value="ECO:0007669"/>
    <property type="project" value="TreeGrafter"/>
</dbReference>
<evidence type="ECO:0000256" key="5">
    <source>
        <dbReference type="ARBA" id="ARBA00022771"/>
    </source>
</evidence>
<evidence type="ECO:0000256" key="9">
    <source>
        <dbReference type="PROSITE-ProRule" id="PRU00520"/>
    </source>
</evidence>
<dbReference type="KEGG" id="nlc:EBAPG3_014470"/>
<dbReference type="EMBL" id="CP021106">
    <property type="protein sequence ID" value="ARO88875.1"/>
    <property type="molecule type" value="Genomic_DNA"/>
</dbReference>
<comment type="similarity">
    <text evidence="2 8">Belongs to the carbamoyltransferase HypF family.</text>
</comment>
<evidence type="ECO:0000256" key="8">
    <source>
        <dbReference type="PIRNR" id="PIRNR006256"/>
    </source>
</evidence>
<feature type="domain" description="YrdC-like" evidence="11">
    <location>
        <begin position="211"/>
        <end position="401"/>
    </location>
</feature>
<dbReference type="Proteomes" id="UP000012179">
    <property type="component" value="Chromosome"/>
</dbReference>
<dbReference type="InterPro" id="IPR001792">
    <property type="entry name" value="Acylphosphatase-like_dom"/>
</dbReference>
<reference evidence="12 13" key="1">
    <citation type="journal article" date="2015" name="Int. J. Syst. Evol. Microbiol.">
        <title>Nitrosospira lacus sp. nov., a psychrotolerant, ammonia-oxidizing bacterium from sandy lake sediment.</title>
        <authorList>
            <person name="Urakawa H."/>
            <person name="Garcia J.C."/>
            <person name="Nielsen J.L."/>
            <person name="Le V.Q."/>
            <person name="Kozlowski J.A."/>
            <person name="Stein L.Y."/>
            <person name="Lim C.K."/>
            <person name="Pommerening-Roser A."/>
            <person name="Martens-Habbena W."/>
            <person name="Stahl D.A."/>
            <person name="Klotz M.G."/>
        </authorList>
    </citation>
    <scope>NUCLEOTIDE SEQUENCE [LARGE SCALE GENOMIC DNA]</scope>
    <source>
        <strain evidence="12 13">APG3</strain>
    </source>
</reference>
<sequence>MNAKDQQVVERTEPEARRWMVTGRVQGVGFRPFVFRLAQRFHLTGRVQNLSGQVLIEAAGEKPMLDAFGAALLAEAPPLAQPEMICVERISYRKLDRFEIVLSSAVEAAEIHIPPDYFLCDDCKREMQTPGDRRYRYPFINCTQCGPRYTLITRLPYDRLNTTMAGFELCSACRAEYENPFDRRFHAEPVACPACGPQLCLVTPSGHVERAAALAACVSALRQGEIVAVKGIGGYHMMCDANNGTAVGRLRANKQRPHKPLALMFPWRGADGMERVQRELEIDAAARVLLCTPMRPIVLLRRRMDSTLPESIAPGLREIGAMLPYSPLHHLLLDEFNNPVVATSGNISGEPVMTDNTEVEKRLGNVTRIFLHHDRPIARPADDPVMRIIAGKARLIRAGRGVAPMELDFPRLFAQPVLAVGGHMKNSVALGWGRRVVLAPHIGDLDAPRSLAVFEQVIADFQRLYGVIPQAIVCDAHAGYASSRWAAQRGLPLIRVWHHHAHASALAMEHCMERHRGGTWLIFTWDGVGLGEDGTLWGGEALHGYPGAWRRAARMRPFRLPGGERAGREPWRSGMSLCWESGIDDQPCVADATLLKKAWKKKLNAPVTTAVGRLFDGAASLLGLIDKASYEGQAGMYLESAAAGNAEAMDLPLEKDASGLLTADWKPLIQALLQGDVPVAQRAMQFHMSLARSIVAQAQYIHASTPFDRVGLTGGVFQNKLLAELAAAQLAAAGFDAHLPERLPSNDGGIAFGQLAEAECAHG</sequence>
<keyword evidence="12" id="KW-0808">Transferase</keyword>